<evidence type="ECO:0000256" key="2">
    <source>
        <dbReference type="SAM" id="SignalP"/>
    </source>
</evidence>
<keyword evidence="1" id="KW-0812">Transmembrane</keyword>
<dbReference type="EMBL" id="BSXW01000415">
    <property type="protein sequence ID" value="GMF21680.1"/>
    <property type="molecule type" value="Genomic_DNA"/>
</dbReference>
<feature type="chain" id="PRO_5040961255" evidence="2">
    <location>
        <begin position="21"/>
        <end position="130"/>
    </location>
</feature>
<organism evidence="3 4">
    <name type="scientific">Phytophthora lilii</name>
    <dbReference type="NCBI Taxonomy" id="2077276"/>
    <lineage>
        <taxon>Eukaryota</taxon>
        <taxon>Sar</taxon>
        <taxon>Stramenopiles</taxon>
        <taxon>Oomycota</taxon>
        <taxon>Peronosporomycetes</taxon>
        <taxon>Peronosporales</taxon>
        <taxon>Peronosporaceae</taxon>
        <taxon>Phytophthora</taxon>
    </lineage>
</organism>
<keyword evidence="1" id="KW-1133">Transmembrane helix</keyword>
<evidence type="ECO:0000313" key="3">
    <source>
        <dbReference type="EMBL" id="GMF21680.1"/>
    </source>
</evidence>
<keyword evidence="1" id="KW-0472">Membrane</keyword>
<evidence type="ECO:0000256" key="1">
    <source>
        <dbReference type="SAM" id="Phobius"/>
    </source>
</evidence>
<gene>
    <name evidence="3" type="ORF">Plil01_000857400</name>
</gene>
<keyword evidence="4" id="KW-1185">Reference proteome</keyword>
<evidence type="ECO:0000313" key="4">
    <source>
        <dbReference type="Proteomes" id="UP001165083"/>
    </source>
</evidence>
<name>A0A9W6WYD4_9STRA</name>
<keyword evidence="2" id="KW-0732">Signal</keyword>
<feature type="signal peptide" evidence="2">
    <location>
        <begin position="1"/>
        <end position="20"/>
    </location>
</feature>
<protein>
    <submittedName>
        <fullName evidence="3">Unnamed protein product</fullName>
    </submittedName>
</protein>
<dbReference type="AlphaFoldDB" id="A0A9W6WYD4"/>
<proteinExistence type="predicted"/>
<comment type="caution">
    <text evidence="3">The sequence shown here is derived from an EMBL/GenBank/DDBJ whole genome shotgun (WGS) entry which is preliminary data.</text>
</comment>
<reference evidence="3" key="1">
    <citation type="submission" date="2023-04" db="EMBL/GenBank/DDBJ databases">
        <title>Phytophthora lilii NBRC 32176.</title>
        <authorList>
            <person name="Ichikawa N."/>
            <person name="Sato H."/>
            <person name="Tonouchi N."/>
        </authorList>
    </citation>
    <scope>NUCLEOTIDE SEQUENCE</scope>
    <source>
        <strain evidence="3">NBRC 32176</strain>
    </source>
</reference>
<accession>A0A9W6WYD4</accession>
<sequence length="130" mass="13868">MFQVLLLIPSLRAIPLLARGDDGDEIQQFADGAPGMKFDSSQVHGGPSRENVWPLATPTMAFQTRAGDFLVEAVLLFQILEAGPPEMIAVFFAAIVVANALSCAALMGFSTKNSGLTEIIVDILYVPSSE</sequence>
<dbReference type="Proteomes" id="UP001165083">
    <property type="component" value="Unassembled WGS sequence"/>
</dbReference>
<feature type="transmembrane region" description="Helical" evidence="1">
    <location>
        <begin position="87"/>
        <end position="109"/>
    </location>
</feature>